<dbReference type="EMBL" id="MN478376">
    <property type="protein sequence ID" value="QGH45126.1"/>
    <property type="molecule type" value="Genomic_DNA"/>
</dbReference>
<evidence type="ECO:0000313" key="2">
    <source>
        <dbReference type="Proteomes" id="UP000386225"/>
    </source>
</evidence>
<dbReference type="Proteomes" id="UP000386225">
    <property type="component" value="Segment"/>
</dbReference>
<sequence>MNEMHRRFDEIEALIDKLQAARAKVEPFGPDWWAITDRITQELNRMTSVNRTCLQQMSMHYTTGLPADLRVGL</sequence>
<organism evidence="1 2">
    <name type="scientific">Ralstonia phage Reminis</name>
    <dbReference type="NCBI Taxonomy" id="2662139"/>
    <lineage>
        <taxon>Viruses</taxon>
        <taxon>Duplodnaviria</taxon>
        <taxon>Heunggongvirae</taxon>
        <taxon>Uroviricota</taxon>
        <taxon>Caudoviricetes</taxon>
        <taxon>Autographivirales</taxon>
        <taxon>Autographivirales incertae sedis</taxon>
        <taxon>Reminisvirus</taxon>
        <taxon>Reminisvirus reminis</taxon>
    </lineage>
</organism>
<keyword evidence="2" id="KW-1185">Reference proteome</keyword>
<reference evidence="1 2" key="1">
    <citation type="submission" date="2019-09" db="EMBL/GenBank/DDBJ databases">
        <title>Bacteriophage as agents antimicrobiens.</title>
        <authorList>
            <person name="Lightbourn L."/>
            <person name="Amarillas L."/>
            <person name="Estrada M."/>
            <person name="Leon R."/>
            <person name="Figueroa L."/>
            <person name="Patron O."/>
            <person name="Leon J."/>
        </authorList>
    </citation>
    <scope>NUCLEOTIDE SEQUENCE [LARGE SCALE GENOMIC DNA]</scope>
</reference>
<evidence type="ECO:0000313" key="1">
    <source>
        <dbReference type="EMBL" id="QGH45126.1"/>
    </source>
</evidence>
<proteinExistence type="predicted"/>
<accession>A0A5Q2U8K8</accession>
<protein>
    <submittedName>
        <fullName evidence="1">Uncharacterized protein</fullName>
    </submittedName>
</protein>
<name>A0A5Q2U8K8_9CAUD</name>